<sequence>CEVDEILPERVQFRTRDEGFDTFVDVIKIMR</sequence>
<name>A0ABN7G9I0_9GAMM</name>
<keyword evidence="2" id="KW-1185">Reference proteome</keyword>
<reference evidence="1 2" key="1">
    <citation type="submission" date="2020-05" db="EMBL/GenBank/DDBJ databases">
        <authorList>
            <person name="Petersen J."/>
            <person name="Sayavedra L."/>
        </authorList>
    </citation>
    <scope>NUCLEOTIDE SEQUENCE [LARGE SCALE GENOMIC DNA]</scope>
    <source>
        <strain evidence="1">B azoricus SOX ET2 1586I</strain>
    </source>
</reference>
<dbReference type="EMBL" id="CAHJWF010000156">
    <property type="protein sequence ID" value="CAB5499937.1"/>
    <property type="molecule type" value="Genomic_DNA"/>
</dbReference>
<evidence type="ECO:0000313" key="1">
    <source>
        <dbReference type="EMBL" id="CAB5499937.1"/>
    </source>
</evidence>
<proteinExistence type="predicted"/>
<comment type="caution">
    <text evidence="1">The sequence shown here is derived from an EMBL/GenBank/DDBJ whole genome shotgun (WGS) entry which is preliminary data.</text>
</comment>
<gene>
    <name evidence="1" type="ORF">AZO1586I_574</name>
</gene>
<protein>
    <submittedName>
        <fullName evidence="1">Uncharacterized protein</fullName>
    </submittedName>
</protein>
<accession>A0ABN7G9I0</accession>
<organism evidence="1 2">
    <name type="scientific">Bathymodiolus thermophilus thioautotrophic gill symbiont</name>
    <dbReference type="NCBI Taxonomy" id="2360"/>
    <lineage>
        <taxon>Bacteria</taxon>
        <taxon>Pseudomonadati</taxon>
        <taxon>Pseudomonadota</taxon>
        <taxon>Gammaproteobacteria</taxon>
        <taxon>sulfur-oxidizing symbionts</taxon>
    </lineage>
</organism>
<dbReference type="Proteomes" id="UP000626656">
    <property type="component" value="Unassembled WGS sequence"/>
</dbReference>
<evidence type="ECO:0000313" key="2">
    <source>
        <dbReference type="Proteomes" id="UP000626656"/>
    </source>
</evidence>
<feature type="non-terminal residue" evidence="1">
    <location>
        <position position="1"/>
    </location>
</feature>